<dbReference type="GO" id="GO:0006412">
    <property type="term" value="P:translation"/>
    <property type="evidence" value="ECO:0007669"/>
    <property type="project" value="InterPro"/>
</dbReference>
<dbReference type="STRING" id="61395.A0A1Y1WAD7"/>
<accession>A0A1Y1WAD7</accession>
<dbReference type="RefSeq" id="XP_040743834.1">
    <property type="nucleotide sequence ID" value="XM_040889752.1"/>
</dbReference>
<feature type="domain" description="Small ribosomal subunit protein uS10" evidence="5">
    <location>
        <begin position="79"/>
        <end position="176"/>
    </location>
</feature>
<evidence type="ECO:0000256" key="4">
    <source>
        <dbReference type="SAM" id="MobiDB-lite"/>
    </source>
</evidence>
<evidence type="ECO:0000256" key="1">
    <source>
        <dbReference type="ARBA" id="ARBA00007102"/>
    </source>
</evidence>
<dbReference type="GO" id="GO:0003735">
    <property type="term" value="F:structural constituent of ribosome"/>
    <property type="evidence" value="ECO:0007669"/>
    <property type="project" value="InterPro"/>
</dbReference>
<dbReference type="OrthoDB" id="366214at2759"/>
<feature type="region of interest" description="Disordered" evidence="4">
    <location>
        <begin position="268"/>
        <end position="293"/>
    </location>
</feature>
<comment type="caution">
    <text evidence="6">The sequence shown here is derived from an EMBL/GenBank/DDBJ whole genome shotgun (WGS) entry which is preliminary data.</text>
</comment>
<reference evidence="6 7" key="1">
    <citation type="submission" date="2016-07" db="EMBL/GenBank/DDBJ databases">
        <title>Pervasive Adenine N6-methylation of Active Genes in Fungi.</title>
        <authorList>
            <consortium name="DOE Joint Genome Institute"/>
            <person name="Mondo S.J."/>
            <person name="Dannebaum R.O."/>
            <person name="Kuo R.C."/>
            <person name="Labutti K."/>
            <person name="Haridas S."/>
            <person name="Kuo A."/>
            <person name="Salamov A."/>
            <person name="Ahrendt S.R."/>
            <person name="Lipzen A."/>
            <person name="Sullivan W."/>
            <person name="Andreopoulos W.B."/>
            <person name="Clum A."/>
            <person name="Lindquist E."/>
            <person name="Daum C."/>
            <person name="Ramamoorthy G.K."/>
            <person name="Gryganskyi A."/>
            <person name="Culley D."/>
            <person name="Magnuson J.K."/>
            <person name="James T.Y."/>
            <person name="O'Malley M.A."/>
            <person name="Stajich J.E."/>
            <person name="Spatafora J.W."/>
            <person name="Visel A."/>
            <person name="Grigoriev I.V."/>
        </authorList>
    </citation>
    <scope>NUCLEOTIDE SEQUENCE [LARGE SCALE GENOMIC DNA]</scope>
    <source>
        <strain evidence="6 7">ATCC 12442</strain>
    </source>
</reference>
<protein>
    <submittedName>
        <fullName evidence="6">Ribosomal protein S10</fullName>
    </submittedName>
</protein>
<dbReference type="SUPFAM" id="SSF54999">
    <property type="entry name" value="Ribosomal protein S10"/>
    <property type="match status" value="1"/>
</dbReference>
<keyword evidence="2 6" id="KW-0689">Ribosomal protein</keyword>
<organism evidence="6 7">
    <name type="scientific">Linderina pennispora</name>
    <dbReference type="NCBI Taxonomy" id="61395"/>
    <lineage>
        <taxon>Eukaryota</taxon>
        <taxon>Fungi</taxon>
        <taxon>Fungi incertae sedis</taxon>
        <taxon>Zoopagomycota</taxon>
        <taxon>Kickxellomycotina</taxon>
        <taxon>Kickxellomycetes</taxon>
        <taxon>Kickxellales</taxon>
        <taxon>Kickxellaceae</taxon>
        <taxon>Linderina</taxon>
    </lineage>
</organism>
<dbReference type="InterPro" id="IPR001848">
    <property type="entry name" value="Ribosomal_uS10"/>
</dbReference>
<dbReference type="AlphaFoldDB" id="A0A1Y1WAD7"/>
<comment type="similarity">
    <text evidence="1">Belongs to the universal ribosomal protein uS10 family.</text>
</comment>
<feature type="compositionally biased region" description="Polar residues" evidence="4">
    <location>
        <begin position="283"/>
        <end position="293"/>
    </location>
</feature>
<dbReference type="GO" id="GO:0005840">
    <property type="term" value="C:ribosome"/>
    <property type="evidence" value="ECO:0007669"/>
    <property type="project" value="UniProtKB-KW"/>
</dbReference>
<name>A0A1Y1WAD7_9FUNG</name>
<dbReference type="HAMAP" id="MF_00508">
    <property type="entry name" value="Ribosomal_uS10"/>
    <property type="match status" value="1"/>
</dbReference>
<keyword evidence="7" id="KW-1185">Reference proteome</keyword>
<evidence type="ECO:0000256" key="3">
    <source>
        <dbReference type="ARBA" id="ARBA00023274"/>
    </source>
</evidence>
<evidence type="ECO:0000256" key="2">
    <source>
        <dbReference type="ARBA" id="ARBA00022980"/>
    </source>
</evidence>
<sequence length="293" mass="33223">MIRSAILRQATAFRSAAATVAKIAPVTGVRAASTYASILTKVLGQDVHVKPKAIPIEDVDAIFKQPTILPMPHNIPVCRVAFQSFQLHRLDFYMDFCRKAAQHMGIPCTGVIRLPRVTRRWTVLKSPFIHKSSMEVFERRTYKRVLVVRDADPEVVKKWIAYIDKNIPAGIGMKHRAIEYESLDYATQIEKNMQTRDPRKISTEELKAVDRTQEVVKRGRRMLWTTYNNLPVYSKSDVANMAQDVINQLKTNPKANIEDITRTVVMGTRPPVNKKPKKAKASTEPSTPSKAEK</sequence>
<proteinExistence type="inferred from homology"/>
<dbReference type="EMBL" id="MCFD01000006">
    <property type="protein sequence ID" value="ORX70196.1"/>
    <property type="molecule type" value="Genomic_DNA"/>
</dbReference>
<keyword evidence="3" id="KW-0687">Ribonucleoprotein</keyword>
<dbReference type="SMART" id="SM01403">
    <property type="entry name" value="Ribosomal_S10"/>
    <property type="match status" value="1"/>
</dbReference>
<dbReference type="GO" id="GO:1990904">
    <property type="term" value="C:ribonucleoprotein complex"/>
    <property type="evidence" value="ECO:0007669"/>
    <property type="project" value="UniProtKB-KW"/>
</dbReference>
<dbReference type="InterPro" id="IPR036838">
    <property type="entry name" value="Ribosomal_uS10_dom_sf"/>
</dbReference>
<dbReference type="Pfam" id="PF00338">
    <property type="entry name" value="Ribosomal_S10"/>
    <property type="match status" value="1"/>
</dbReference>
<dbReference type="PANTHER" id="PTHR11700">
    <property type="entry name" value="30S RIBOSOMAL PROTEIN S10 FAMILY MEMBER"/>
    <property type="match status" value="1"/>
</dbReference>
<evidence type="ECO:0000313" key="7">
    <source>
        <dbReference type="Proteomes" id="UP000193922"/>
    </source>
</evidence>
<dbReference type="InterPro" id="IPR027486">
    <property type="entry name" value="Ribosomal_uS10_dom"/>
</dbReference>
<dbReference type="GeneID" id="63806400"/>
<gene>
    <name evidence="6" type="ORF">DL89DRAFT_283780</name>
</gene>
<evidence type="ECO:0000313" key="6">
    <source>
        <dbReference type="EMBL" id="ORX70196.1"/>
    </source>
</evidence>
<evidence type="ECO:0000259" key="5">
    <source>
        <dbReference type="SMART" id="SM01403"/>
    </source>
</evidence>
<dbReference type="Gene3D" id="3.30.70.600">
    <property type="entry name" value="Ribosomal protein S10 domain"/>
    <property type="match status" value="1"/>
</dbReference>
<dbReference type="Proteomes" id="UP000193922">
    <property type="component" value="Unassembled WGS sequence"/>
</dbReference>